<dbReference type="PANTHER" id="PTHR46558:SF11">
    <property type="entry name" value="HTH-TYPE TRANSCRIPTIONAL REGULATOR XRE"/>
    <property type="match status" value="1"/>
</dbReference>
<organism evidence="3 4">
    <name type="scientific">Lactococcus lactis</name>
    <dbReference type="NCBI Taxonomy" id="1358"/>
    <lineage>
        <taxon>Bacteria</taxon>
        <taxon>Bacillati</taxon>
        <taxon>Bacillota</taxon>
        <taxon>Bacilli</taxon>
        <taxon>Lactobacillales</taxon>
        <taxon>Streptococcaceae</taxon>
        <taxon>Lactococcus</taxon>
    </lineage>
</organism>
<gene>
    <name evidence="3" type="ORF">B8W88_10210</name>
</gene>
<dbReference type="GO" id="GO:0003677">
    <property type="term" value="F:DNA binding"/>
    <property type="evidence" value="ECO:0007669"/>
    <property type="project" value="UniProtKB-KW"/>
</dbReference>
<keyword evidence="1" id="KW-0238">DNA-binding</keyword>
<accession>A0AAQ0R0N9</accession>
<feature type="domain" description="HTH cro/C1-type" evidence="2">
    <location>
        <begin position="8"/>
        <end position="63"/>
    </location>
</feature>
<comment type="caution">
    <text evidence="3">The sequence shown here is derived from an EMBL/GenBank/DDBJ whole genome shotgun (WGS) entry which is preliminary data.</text>
</comment>
<reference evidence="3 4" key="1">
    <citation type="submission" date="2017-04" db="EMBL/GenBank/DDBJ databases">
        <title>Kefir bacterial isolates.</title>
        <authorList>
            <person name="Kim Y."/>
            <person name="Blasche S."/>
            <person name="Patil K.R."/>
        </authorList>
    </citation>
    <scope>NUCLEOTIDE SEQUENCE [LARGE SCALE GENOMIC DNA]</scope>
    <source>
        <strain evidence="3 4">OG2</strain>
    </source>
</reference>
<evidence type="ECO:0000313" key="4">
    <source>
        <dbReference type="Proteomes" id="UP000215635"/>
    </source>
</evidence>
<dbReference type="Gene3D" id="1.10.260.40">
    <property type="entry name" value="lambda repressor-like DNA-binding domains"/>
    <property type="match status" value="1"/>
</dbReference>
<dbReference type="Pfam" id="PF01381">
    <property type="entry name" value="HTH_3"/>
    <property type="match status" value="1"/>
</dbReference>
<dbReference type="SUPFAM" id="SSF47413">
    <property type="entry name" value="lambda repressor-like DNA-binding domains"/>
    <property type="match status" value="1"/>
</dbReference>
<evidence type="ECO:0000313" key="3">
    <source>
        <dbReference type="EMBL" id="PAK88248.1"/>
    </source>
</evidence>
<dbReference type="AlphaFoldDB" id="A0AAQ0R0N9"/>
<dbReference type="SMART" id="SM00530">
    <property type="entry name" value="HTH_XRE"/>
    <property type="match status" value="1"/>
</dbReference>
<evidence type="ECO:0000256" key="1">
    <source>
        <dbReference type="ARBA" id="ARBA00023125"/>
    </source>
</evidence>
<dbReference type="InterPro" id="IPR010982">
    <property type="entry name" value="Lambda_DNA-bd_dom_sf"/>
</dbReference>
<dbReference type="PANTHER" id="PTHR46558">
    <property type="entry name" value="TRACRIPTIONAL REGULATORY PROTEIN-RELATED-RELATED"/>
    <property type="match status" value="1"/>
</dbReference>
<sequence length="163" mass="18812">MSSTGERIKDARKKKGLTMDKLAHLMGVKSQRTIVNWENGTTEPKRKIIKKLSEVLEVDEAYLLGTQKEPKIISLKELSDLLNPSSNTPKAQYHRLIEAQQKSFTDEDYLGNVYLNMLFNKGILTDNDKNEIIDYLVFKNGLTKDQWSYDTIDFIINNKKNNK</sequence>
<name>A0AAQ0R0N9_9LACT</name>
<dbReference type="InterPro" id="IPR001387">
    <property type="entry name" value="Cro/C1-type_HTH"/>
</dbReference>
<dbReference type="CDD" id="cd00093">
    <property type="entry name" value="HTH_XRE"/>
    <property type="match status" value="1"/>
</dbReference>
<evidence type="ECO:0000259" key="2">
    <source>
        <dbReference type="PROSITE" id="PS50943"/>
    </source>
</evidence>
<protein>
    <submittedName>
        <fullName evidence="3">Transcriptional regulator</fullName>
    </submittedName>
</protein>
<dbReference type="PROSITE" id="PS50943">
    <property type="entry name" value="HTH_CROC1"/>
    <property type="match status" value="1"/>
</dbReference>
<dbReference type="RefSeq" id="WP_004255733.1">
    <property type="nucleotide sequence ID" value="NZ_CP120842.1"/>
</dbReference>
<dbReference type="EMBL" id="NCWV01000016">
    <property type="protein sequence ID" value="PAK88248.1"/>
    <property type="molecule type" value="Genomic_DNA"/>
</dbReference>
<proteinExistence type="predicted"/>
<dbReference type="Proteomes" id="UP000215635">
    <property type="component" value="Unassembled WGS sequence"/>
</dbReference>